<feature type="transmembrane region" description="Helical" evidence="1">
    <location>
        <begin position="92"/>
        <end position="110"/>
    </location>
</feature>
<sequence length="176" mass="19382">MILRDKFTRGFIAGITGGLVANIASLLLGFLGLTTLRFADWTAIIILGQTPPFSTGEILFSLAVNIGFMGILGIVFIYLIPLIKITNLLFKGWLFSTFIWFFIYSITTLFKVEGTMPIPLTTALANVVTTSIYGLVLAQVSEKEFVKNIASEQAGNVFRLIKPAMKPLKKNDDDPE</sequence>
<dbReference type="RefSeq" id="WP_229537136.1">
    <property type="nucleotide sequence ID" value="NZ_JAJHJB010000056.1"/>
</dbReference>
<feature type="transmembrane region" description="Helical" evidence="1">
    <location>
        <begin position="12"/>
        <end position="38"/>
    </location>
</feature>
<evidence type="ECO:0000313" key="2">
    <source>
        <dbReference type="EMBL" id="MCC5468272.1"/>
    </source>
</evidence>
<keyword evidence="1" id="KW-0472">Membrane</keyword>
<dbReference type="EMBL" id="JAJHJB010000056">
    <property type="protein sequence ID" value="MCC5468272.1"/>
    <property type="molecule type" value="Genomic_DNA"/>
</dbReference>
<proteinExistence type="predicted"/>
<feature type="transmembrane region" description="Helical" evidence="1">
    <location>
        <begin position="58"/>
        <end position="80"/>
    </location>
</feature>
<reference evidence="2" key="1">
    <citation type="submission" date="2021-11" db="EMBL/GenBank/DDBJ databases">
        <title>Description of a new species Pelosinus isolated from the bottom sediments of Lake Baikal.</title>
        <authorList>
            <person name="Zakharyuk A."/>
        </authorList>
    </citation>
    <scope>NUCLEOTIDE SEQUENCE</scope>
    <source>
        <strain evidence="2">Bkl1</strain>
    </source>
</reference>
<keyword evidence="1" id="KW-1133">Transmembrane helix</keyword>
<evidence type="ECO:0000256" key="1">
    <source>
        <dbReference type="SAM" id="Phobius"/>
    </source>
</evidence>
<name>A0ABS8I151_9FIRM</name>
<protein>
    <submittedName>
        <fullName evidence="2">Uncharacterized protein</fullName>
    </submittedName>
</protein>
<organism evidence="2 3">
    <name type="scientific">Pelosinus baikalensis</name>
    <dbReference type="NCBI Taxonomy" id="2892015"/>
    <lineage>
        <taxon>Bacteria</taxon>
        <taxon>Bacillati</taxon>
        <taxon>Bacillota</taxon>
        <taxon>Negativicutes</taxon>
        <taxon>Selenomonadales</taxon>
        <taxon>Sporomusaceae</taxon>
        <taxon>Pelosinus</taxon>
    </lineage>
</organism>
<comment type="caution">
    <text evidence="2">The sequence shown here is derived from an EMBL/GenBank/DDBJ whole genome shotgun (WGS) entry which is preliminary data.</text>
</comment>
<keyword evidence="1" id="KW-0812">Transmembrane</keyword>
<evidence type="ECO:0000313" key="3">
    <source>
        <dbReference type="Proteomes" id="UP001165492"/>
    </source>
</evidence>
<accession>A0ABS8I151</accession>
<feature type="transmembrane region" description="Helical" evidence="1">
    <location>
        <begin position="116"/>
        <end position="138"/>
    </location>
</feature>
<keyword evidence="3" id="KW-1185">Reference proteome</keyword>
<gene>
    <name evidence="2" type="ORF">LMF89_23320</name>
</gene>
<dbReference type="Proteomes" id="UP001165492">
    <property type="component" value="Unassembled WGS sequence"/>
</dbReference>